<reference evidence="3 4" key="1">
    <citation type="submission" date="2019-02" db="EMBL/GenBank/DDBJ databases">
        <title>Deep-cultivation of Planctomycetes and their phenomic and genomic characterization uncovers novel biology.</title>
        <authorList>
            <person name="Wiegand S."/>
            <person name="Jogler M."/>
            <person name="Boedeker C."/>
            <person name="Pinto D."/>
            <person name="Vollmers J."/>
            <person name="Rivas-Marin E."/>
            <person name="Kohn T."/>
            <person name="Peeters S.H."/>
            <person name="Heuer A."/>
            <person name="Rast P."/>
            <person name="Oberbeckmann S."/>
            <person name="Bunk B."/>
            <person name="Jeske O."/>
            <person name="Meyerdierks A."/>
            <person name="Storesund J.E."/>
            <person name="Kallscheuer N."/>
            <person name="Luecker S."/>
            <person name="Lage O.M."/>
            <person name="Pohl T."/>
            <person name="Merkel B.J."/>
            <person name="Hornburger P."/>
            <person name="Mueller R.-W."/>
            <person name="Bruemmer F."/>
            <person name="Labrenz M."/>
            <person name="Spormann A.M."/>
            <person name="Op den Camp H."/>
            <person name="Overmann J."/>
            <person name="Amann R."/>
            <person name="Jetten M.S.M."/>
            <person name="Mascher T."/>
            <person name="Medema M.H."/>
            <person name="Devos D.P."/>
            <person name="Kaster A.-K."/>
            <person name="Ovreas L."/>
            <person name="Rohde M."/>
            <person name="Galperin M.Y."/>
            <person name="Jogler C."/>
        </authorList>
    </citation>
    <scope>NUCLEOTIDE SEQUENCE [LARGE SCALE GENOMIC DNA]</scope>
    <source>
        <strain evidence="3 4">Pan44</strain>
    </source>
</reference>
<accession>A0A517S832</accession>
<feature type="compositionally biased region" description="Basic and acidic residues" evidence="1">
    <location>
        <begin position="247"/>
        <end position="258"/>
    </location>
</feature>
<feature type="region of interest" description="Disordered" evidence="1">
    <location>
        <begin position="188"/>
        <end position="278"/>
    </location>
</feature>
<dbReference type="InParanoid" id="A0A517S832"/>
<protein>
    <submittedName>
        <fullName evidence="3">Uncharacterized protein</fullName>
    </submittedName>
</protein>
<dbReference type="AlphaFoldDB" id="A0A517S832"/>
<feature type="signal peptide" evidence="2">
    <location>
        <begin position="1"/>
        <end position="20"/>
    </location>
</feature>
<proteinExistence type="predicted"/>
<organism evidence="3 4">
    <name type="scientific">Caulifigura coniformis</name>
    <dbReference type="NCBI Taxonomy" id="2527983"/>
    <lineage>
        <taxon>Bacteria</taxon>
        <taxon>Pseudomonadati</taxon>
        <taxon>Planctomycetota</taxon>
        <taxon>Planctomycetia</taxon>
        <taxon>Planctomycetales</taxon>
        <taxon>Planctomycetaceae</taxon>
        <taxon>Caulifigura</taxon>
    </lineage>
</organism>
<evidence type="ECO:0000313" key="3">
    <source>
        <dbReference type="EMBL" id="QDT52289.1"/>
    </source>
</evidence>
<feature type="chain" id="PRO_5022162891" evidence="2">
    <location>
        <begin position="21"/>
        <end position="554"/>
    </location>
</feature>
<evidence type="ECO:0000256" key="1">
    <source>
        <dbReference type="SAM" id="MobiDB-lite"/>
    </source>
</evidence>
<keyword evidence="4" id="KW-1185">Reference proteome</keyword>
<evidence type="ECO:0000256" key="2">
    <source>
        <dbReference type="SAM" id="SignalP"/>
    </source>
</evidence>
<evidence type="ECO:0000313" key="4">
    <source>
        <dbReference type="Proteomes" id="UP000315700"/>
    </source>
</evidence>
<dbReference type="EMBL" id="CP036271">
    <property type="protein sequence ID" value="QDT52289.1"/>
    <property type="molecule type" value="Genomic_DNA"/>
</dbReference>
<dbReference type="PROSITE" id="PS51257">
    <property type="entry name" value="PROKAR_LIPOPROTEIN"/>
    <property type="match status" value="1"/>
</dbReference>
<sequence precursor="true">MVMRLILAALALGIASGCTSVSETPISLVAQKPALNRWPFKRTPPAAKYLDDRSDKHPAGAVIQLPQKRDEFLQSLPADLREQVEAELVGASDEERQRLLAYFATVEPAKLPALLETLRQQRSASQAVEAPKVVTAAAEGKPVFERDDDAIPDRQVEPATAETTATGIVAPPIARPRRNPLIEIQGVEFDDAPEEKLPEVTPATSSSLEGQTEPALEPSFPAPPVAPQPTTPEPVISSPTAPGPLTRLKEWTSIRKPDPATANGEPPVQTAQAPTDPSALSLQGLSRRLRGAPPPRTETASLPVDPLLTVGGSPHLQEGLERLIALMEAETARLKPGTSFTDREEYVRRHAELRMLYLMSRQPTLALQAIPEVDPETQEFWTSLTWSLSNYFDNQSIVDPADRAAATLERLRAAEHYLQTMARLEIRSLEFCDKIDGFGAYHPFEQDVFRPGQPVLLYAEVRNFKTDVTSAGRYRTALKSTIEIIKAGPESELIERRQFESTEDQSRSPRSDYFHSYKLDLPLHLTPGNFTLRLTLEDELSGKIGVSSIEFVVR</sequence>
<dbReference type="RefSeq" id="WP_145026556.1">
    <property type="nucleotide sequence ID" value="NZ_CP036271.1"/>
</dbReference>
<dbReference type="KEGG" id="ccos:Pan44_02980"/>
<gene>
    <name evidence="3" type="ORF">Pan44_02980</name>
</gene>
<keyword evidence="2" id="KW-0732">Signal</keyword>
<dbReference type="OrthoDB" id="291778at2"/>
<dbReference type="Proteomes" id="UP000315700">
    <property type="component" value="Chromosome"/>
</dbReference>
<feature type="compositionally biased region" description="Pro residues" evidence="1">
    <location>
        <begin position="220"/>
        <end position="232"/>
    </location>
</feature>
<name>A0A517S832_9PLAN</name>